<organism evidence="1 2">
    <name type="scientific">Dallia pectoralis</name>
    <name type="common">Alaska blackfish</name>
    <dbReference type="NCBI Taxonomy" id="75939"/>
    <lineage>
        <taxon>Eukaryota</taxon>
        <taxon>Metazoa</taxon>
        <taxon>Chordata</taxon>
        <taxon>Craniata</taxon>
        <taxon>Vertebrata</taxon>
        <taxon>Euteleostomi</taxon>
        <taxon>Actinopterygii</taxon>
        <taxon>Neopterygii</taxon>
        <taxon>Teleostei</taxon>
        <taxon>Protacanthopterygii</taxon>
        <taxon>Esociformes</taxon>
        <taxon>Umbridae</taxon>
        <taxon>Dallia</taxon>
    </lineage>
</organism>
<keyword evidence="2" id="KW-1185">Reference proteome</keyword>
<comment type="caution">
    <text evidence="1">The sequence shown here is derived from an EMBL/GenBank/DDBJ whole genome shotgun (WGS) entry which is preliminary data.</text>
</comment>
<gene>
    <name evidence="1" type="ORF">DPEC_G00164750</name>
</gene>
<dbReference type="Proteomes" id="UP001157502">
    <property type="component" value="Chromosome 13"/>
</dbReference>
<evidence type="ECO:0000313" key="1">
    <source>
        <dbReference type="EMBL" id="KAJ8002993.1"/>
    </source>
</evidence>
<accession>A0ACC2GHN8</accession>
<evidence type="ECO:0000313" key="2">
    <source>
        <dbReference type="Proteomes" id="UP001157502"/>
    </source>
</evidence>
<reference evidence="1" key="1">
    <citation type="submission" date="2021-05" db="EMBL/GenBank/DDBJ databases">
        <authorList>
            <person name="Pan Q."/>
            <person name="Jouanno E."/>
            <person name="Zahm M."/>
            <person name="Klopp C."/>
            <person name="Cabau C."/>
            <person name="Louis A."/>
            <person name="Berthelot C."/>
            <person name="Parey E."/>
            <person name="Roest Crollius H."/>
            <person name="Montfort J."/>
            <person name="Robinson-Rechavi M."/>
            <person name="Bouchez O."/>
            <person name="Lampietro C."/>
            <person name="Lopez Roques C."/>
            <person name="Donnadieu C."/>
            <person name="Postlethwait J."/>
            <person name="Bobe J."/>
            <person name="Dillon D."/>
            <person name="Chandos A."/>
            <person name="von Hippel F."/>
            <person name="Guiguen Y."/>
        </authorList>
    </citation>
    <scope>NUCLEOTIDE SEQUENCE</scope>
    <source>
        <strain evidence="1">YG-Jan2019</strain>
    </source>
</reference>
<sequence>MLHHQLLVEILAFTPNLWVPAALIRRAGNSENSHISSLGHSPGPTHYTVSSHTSLLRAAREDWAGGVSAGRQGKGVELAEDEMDLGPVPRCRPDTKHYIALYQLTVFVVACYTVC</sequence>
<dbReference type="EMBL" id="CM055740">
    <property type="protein sequence ID" value="KAJ8002993.1"/>
    <property type="molecule type" value="Genomic_DNA"/>
</dbReference>
<proteinExistence type="predicted"/>
<protein>
    <submittedName>
        <fullName evidence="1">Uncharacterized protein</fullName>
    </submittedName>
</protein>
<name>A0ACC2GHN8_DALPE</name>